<dbReference type="EMBL" id="CP003614">
    <property type="protein sequence ID" value="AFZ06586.1"/>
    <property type="molecule type" value="Genomic_DNA"/>
</dbReference>
<keyword evidence="2 5" id="KW-0378">Hydrolase</keyword>
<dbReference type="InterPro" id="IPR030673">
    <property type="entry name" value="PyroPPase_GppA_Ppx"/>
</dbReference>
<protein>
    <submittedName>
        <fullName evidence="5">Ppx/GppA phosphatase</fullName>
        <ecNumber evidence="5">3.6.1.40</ecNumber>
    </submittedName>
</protein>
<accession>K9VF77</accession>
<dbReference type="PANTHER" id="PTHR30005">
    <property type="entry name" value="EXOPOLYPHOSPHATASE"/>
    <property type="match status" value="1"/>
</dbReference>
<evidence type="ECO:0000313" key="5">
    <source>
        <dbReference type="EMBL" id="AFZ06586.1"/>
    </source>
</evidence>
<dbReference type="KEGG" id="oni:Osc7112_2121"/>
<organism evidence="5 6">
    <name type="scientific">Phormidium nigroviride PCC 7112</name>
    <dbReference type="NCBI Taxonomy" id="179408"/>
    <lineage>
        <taxon>Bacteria</taxon>
        <taxon>Bacillati</taxon>
        <taxon>Cyanobacteriota</taxon>
        <taxon>Cyanophyceae</taxon>
        <taxon>Oscillatoriophycideae</taxon>
        <taxon>Oscillatoriales</taxon>
        <taxon>Oscillatoriaceae</taxon>
        <taxon>Phormidium</taxon>
    </lineage>
</organism>
<dbReference type="eggNOG" id="COG0248">
    <property type="taxonomic scope" value="Bacteria"/>
</dbReference>
<feature type="domain" description="Ppx/GppA phosphatase C-terminal" evidence="4">
    <location>
        <begin position="337"/>
        <end position="515"/>
    </location>
</feature>
<dbReference type="CDD" id="cd24006">
    <property type="entry name" value="ASKHA_NBD_PPX_GppA"/>
    <property type="match status" value="1"/>
</dbReference>
<dbReference type="OrthoDB" id="9807195at2"/>
<dbReference type="SUPFAM" id="SSF109604">
    <property type="entry name" value="HD-domain/PDEase-like"/>
    <property type="match status" value="1"/>
</dbReference>
<dbReference type="InterPro" id="IPR048950">
    <property type="entry name" value="Ppx_GppA_C"/>
</dbReference>
<dbReference type="Gene3D" id="3.30.420.150">
    <property type="entry name" value="Exopolyphosphatase. Domain 2"/>
    <property type="match status" value="1"/>
</dbReference>
<keyword evidence="6" id="KW-1185">Reference proteome</keyword>
<proteinExistence type="inferred from homology"/>
<dbReference type="InterPro" id="IPR003695">
    <property type="entry name" value="Ppx_GppA_N"/>
</dbReference>
<dbReference type="AlphaFoldDB" id="K9VF77"/>
<evidence type="ECO:0000256" key="1">
    <source>
        <dbReference type="ARBA" id="ARBA00007125"/>
    </source>
</evidence>
<dbReference type="Pfam" id="PF21447">
    <property type="entry name" value="Ppx-GppA_III"/>
    <property type="match status" value="1"/>
</dbReference>
<reference evidence="5 6" key="1">
    <citation type="submission" date="2012-05" db="EMBL/GenBank/DDBJ databases">
        <title>Finished chromosome of genome of Oscillatoria sp. PCC 7112.</title>
        <authorList>
            <consortium name="US DOE Joint Genome Institute"/>
            <person name="Gugger M."/>
            <person name="Coursin T."/>
            <person name="Rippka R."/>
            <person name="Tandeau De Marsac N."/>
            <person name="Huntemann M."/>
            <person name="Wei C.-L."/>
            <person name="Han J."/>
            <person name="Detter J.C."/>
            <person name="Han C."/>
            <person name="Tapia R."/>
            <person name="Davenport K."/>
            <person name="Daligault H."/>
            <person name="Erkkila T."/>
            <person name="Gu W."/>
            <person name="Munk A.C.C."/>
            <person name="Teshima H."/>
            <person name="Xu Y."/>
            <person name="Chain P."/>
            <person name="Chen A."/>
            <person name="Krypides N."/>
            <person name="Mavromatis K."/>
            <person name="Markowitz V."/>
            <person name="Szeto E."/>
            <person name="Ivanova N."/>
            <person name="Mikhailova N."/>
            <person name="Ovchinnikova G."/>
            <person name="Pagani I."/>
            <person name="Pati A."/>
            <person name="Goodwin L."/>
            <person name="Peters L."/>
            <person name="Pitluck S."/>
            <person name="Woyke T."/>
            <person name="Kerfeld C."/>
        </authorList>
    </citation>
    <scope>NUCLEOTIDE SEQUENCE [LARGE SCALE GENOMIC DNA]</scope>
    <source>
        <strain evidence="5 6">PCC 7112</strain>
    </source>
</reference>
<sequence length="538" mass="60554">MVNSLAAAESNRIIAAIDMGTNSFHMVVARIDPKLPAFTIIAREKDTVRLGDCEVKTGCLKSEVMERAIATLHRFQDIAKTFNAEQIIAVATSAVREAPNGRDFLKQLAEELDLNVSLISGQEEARRIYLGVLSGMEFNNESQVIIDIGGGSTELILGDSSQSRCLTSTKIGAVRLTGEFVKSDPISREEFAYLQAYIRISLERPIDELRSQFNAGEPLRLIGTAGTIETLAAINAREKLGTVPSPLAGYVLSLKDLRDLVNRFRKLSYAERLAIPGMSDKRAEIILAGALILQEAMTLLGIESLTVCDRSLREGVIVDWMLTHGLIENRLRYQGSIRQRSILHMADKYQVNLEQSERTAAFALNLFDQTQGILHNWGSEERDLLWAAAILHNCGLYVSHSAHHKHSYYLIRNGELLGYTETEIEVIANLARYHRKNPPKKKHENFIVLPKKYREVVSKLHPFLRLAVALDRRQVGAIADFKCEHRPEVREFHLRLQPLNPEDDCALELWSLDYKKPCFEDEYNLKLVATLEQTLVPV</sequence>
<dbReference type="EC" id="3.6.1.40" evidence="5"/>
<dbReference type="STRING" id="179408.Osc7112_2121"/>
<evidence type="ECO:0000259" key="4">
    <source>
        <dbReference type="Pfam" id="PF21447"/>
    </source>
</evidence>
<dbReference type="InterPro" id="IPR050273">
    <property type="entry name" value="GppA/Ppx_hydrolase"/>
</dbReference>
<feature type="domain" description="Ppx/GppA phosphatase N-terminal" evidence="3">
    <location>
        <begin position="27"/>
        <end position="324"/>
    </location>
</feature>
<evidence type="ECO:0000256" key="2">
    <source>
        <dbReference type="ARBA" id="ARBA00022801"/>
    </source>
</evidence>
<comment type="similarity">
    <text evidence="1">Belongs to the GppA/Ppx family.</text>
</comment>
<dbReference type="GO" id="GO:0008894">
    <property type="term" value="F:guanosine-5'-triphosphate,3'-diphosphate diphosphatase activity"/>
    <property type="evidence" value="ECO:0007669"/>
    <property type="project" value="UniProtKB-EC"/>
</dbReference>
<dbReference type="FunFam" id="1.10.3210.10:FF:000025">
    <property type="entry name" value="Exopolyphosphatase"/>
    <property type="match status" value="1"/>
</dbReference>
<name>K9VF77_9CYAN</name>
<dbReference type="RefSeq" id="WP_015175891.1">
    <property type="nucleotide sequence ID" value="NC_019729.1"/>
</dbReference>
<dbReference type="Gene3D" id="1.10.3210.10">
    <property type="entry name" value="Hypothetical protein af1432"/>
    <property type="match status" value="1"/>
</dbReference>
<dbReference type="Pfam" id="PF02541">
    <property type="entry name" value="Ppx-GppA"/>
    <property type="match status" value="1"/>
</dbReference>
<dbReference type="HOGENOM" id="CLU_025908_4_2_3"/>
<dbReference type="PIRSF" id="PIRSF001267">
    <property type="entry name" value="Pyrophosphatase_GppA_Ppx"/>
    <property type="match status" value="1"/>
</dbReference>
<dbReference type="PANTHER" id="PTHR30005:SF0">
    <property type="entry name" value="RETROGRADE REGULATION PROTEIN 2"/>
    <property type="match status" value="1"/>
</dbReference>
<dbReference type="SUPFAM" id="SSF53067">
    <property type="entry name" value="Actin-like ATPase domain"/>
    <property type="match status" value="2"/>
</dbReference>
<dbReference type="InterPro" id="IPR043129">
    <property type="entry name" value="ATPase_NBD"/>
</dbReference>
<gene>
    <name evidence="5" type="ORF">Osc7112_2121</name>
</gene>
<dbReference type="Proteomes" id="UP000010478">
    <property type="component" value="Chromosome"/>
</dbReference>
<evidence type="ECO:0000259" key="3">
    <source>
        <dbReference type="Pfam" id="PF02541"/>
    </source>
</evidence>
<evidence type="ECO:0000313" key="6">
    <source>
        <dbReference type="Proteomes" id="UP000010478"/>
    </source>
</evidence>
<dbReference type="PATRIC" id="fig|179408.3.peg.2598"/>
<dbReference type="Gene3D" id="3.30.420.40">
    <property type="match status" value="1"/>
</dbReference>